<comment type="caution">
    <text evidence="3">The sequence shown here is derived from an EMBL/GenBank/DDBJ whole genome shotgun (WGS) entry which is preliminary data.</text>
</comment>
<feature type="compositionally biased region" description="Low complexity" evidence="1">
    <location>
        <begin position="718"/>
        <end position="727"/>
    </location>
</feature>
<feature type="compositionally biased region" description="Low complexity" evidence="1">
    <location>
        <begin position="1081"/>
        <end position="1090"/>
    </location>
</feature>
<dbReference type="InterPro" id="IPR002035">
    <property type="entry name" value="VWF_A"/>
</dbReference>
<feature type="compositionally biased region" description="Low complexity" evidence="1">
    <location>
        <begin position="1001"/>
        <end position="1010"/>
    </location>
</feature>
<sequence>MKYGREKKVVRESYPDGHGRAEGFLGKPFTMRRLLLVVLYVLTAGVSSGATETGTHSKIIKNFTVSTRILYNFAETTMALEVENNGDFTEAVGFDMTLSKEEFISAMSLAVDGTPWTSRFVQRSHKEIMSQETLDISKSAVRLNLTPRYKHGTLYQMAVKVPPKKTVKYVVKSLRLLERQENKYRYEVQVSFEHQVEMFSAETTFLQSVNFFLDPLKSFTAEEITDITNEGNLSEGELKKITVKWKLNKNSIKEGKTLRWAVGYTRKTTRSPGFCAMGEDGYFVHFVNVKNRYKVRTSIIIVLDKSASMYPEKIKKVKSAMTKMIEKKVLRGKYNILTYGNDVAKLWTRMRNIDNLRHTAMAKNFIRSMQANGMANINQALMDALTLLKKGDTKRSLRMIIFLTDGSASGGHQLRTDEIVRNFTTHNTLHCPVFGLAYGENADLHFLKSLAARSSGFVRFIEETDQAEQQIEDSVREIISVVIKDMEVEYKPPLRGSVTKTYHPYILNGSEHLICGHYSGSKLSFTYRISGLHHTTGKIKTWRSRPFKCHVHRDLNGIAKLMLNYQELQEKISGKQGLEFQYLAQSLCQTSRSIFTFVTPCSTISFKTDQKNHETVKLQQLDLDLMIPVDFTFLNPYYPMNESQFPARYQKPKTTTTKEPKTTTTKEPKTTTTKEPKTTTTKEPKTTTTKEPKTTTTKEPKTTTTKEPKTTTTKEPKTTTTTEPKTTTTKEPKTTTTKEPKTTTTKEPKTTTTTKEPKTTTTKEPKTTTTKEPKTTTTKEPKITTTTEPKTTTTKEPKTTTTKEPKTTTTTEPKTTTTKEPKTTTTKEPKTTTTTKEPKTTTTKEPKTTTTKEPKTTTTKEPKTTTTKEPKTTTTKEPKTTTTKEPKTTTTTEPKTTTTTKEPKTTTTKEPKTTTTKEPKTTTTKEPKTTTTKEPKTTTTKEPKTTTTKEPKRTTTTEPKTTTTKEPKTTTTTEPKKTTTKEPKTTTTKEPKTTTTKEPKTTTTTEPKTTTTKEPKTTTTKEPKITTTTEPKTTTTKEPKTTTTKEPKTTTTKEPKTTTTKEPKTTTTKEPKTTTTKEPKTTTTTEPKTTTTKEPKTTTTKEPKITTTKEPKTTTTKEPKTTTTTKEPKTTTTKEPKITTTTEPKTTTTKEPKTTTTKEPKTTTTKEPKTTTTKEPKTTTTKEPKTTTTKEPKTTTTKEPKTTTTKEPKITTTKEPKTTTTKEPKTKPQKDLRTTKTNRPQIVREGILKVMTIEFPTKSPLFKAGNGICIISKKWYSREYKLLQDEHSGLQIIHAYCYRYKLCGKSSILMHYEGKTLRVNLTRKTRWSISTEPSGETFGLREESKNRTHLKFVKPGEIIVKLSKYRATEKGKSYDHFKLHVKFLSSVPSNKKRLSGMLGIYLTRIRDAVRETDKLCKDFSFTFYVKRKTIEEFVIRRLL</sequence>
<evidence type="ECO:0000256" key="1">
    <source>
        <dbReference type="SAM" id="MobiDB-lite"/>
    </source>
</evidence>
<feature type="compositionally biased region" description="Basic and acidic residues" evidence="1">
    <location>
        <begin position="1148"/>
        <end position="1234"/>
    </location>
</feature>
<keyword evidence="4" id="KW-1185">Reference proteome</keyword>
<feature type="compositionally biased region" description="Basic and acidic residues" evidence="1">
    <location>
        <begin position="1011"/>
        <end position="1024"/>
    </location>
</feature>
<dbReference type="SUPFAM" id="SSF53300">
    <property type="entry name" value="vWA-like"/>
    <property type="match status" value="1"/>
</dbReference>
<feature type="compositionally biased region" description="Basic and acidic residues" evidence="1">
    <location>
        <begin position="901"/>
        <end position="955"/>
    </location>
</feature>
<dbReference type="PANTHER" id="PTHR10338">
    <property type="entry name" value="INTER-ALPHA-TRYPSIN INHIBITOR HEAVY CHAIN FAMILY MEMBER"/>
    <property type="match status" value="1"/>
</dbReference>
<dbReference type="Gene3D" id="3.40.50.410">
    <property type="entry name" value="von Willebrand factor, type A domain"/>
    <property type="match status" value="1"/>
</dbReference>
<dbReference type="EMBL" id="JAWDGP010007308">
    <property type="protein sequence ID" value="KAK3726359.1"/>
    <property type="molecule type" value="Genomic_DNA"/>
</dbReference>
<feature type="region of interest" description="Disordered" evidence="1">
    <location>
        <begin position="642"/>
        <end position="1235"/>
    </location>
</feature>
<feature type="compositionally biased region" description="Low complexity" evidence="1">
    <location>
        <begin position="807"/>
        <end position="816"/>
    </location>
</feature>
<feature type="compositionally biased region" description="Basic and acidic residues" evidence="1">
    <location>
        <begin position="793"/>
        <end position="806"/>
    </location>
</feature>
<evidence type="ECO:0000313" key="4">
    <source>
        <dbReference type="Proteomes" id="UP001283361"/>
    </source>
</evidence>
<feature type="compositionally biased region" description="Low complexity" evidence="1">
    <location>
        <begin position="783"/>
        <end position="792"/>
    </location>
</feature>
<feature type="compositionally biased region" description="Low complexity" evidence="1">
    <location>
        <begin position="1138"/>
        <end position="1147"/>
    </location>
</feature>
<dbReference type="Pfam" id="PF00092">
    <property type="entry name" value="VWA"/>
    <property type="match status" value="1"/>
</dbReference>
<feature type="compositionally biased region" description="Basic and acidic residues" evidence="1">
    <location>
        <begin position="1091"/>
        <end position="1137"/>
    </location>
</feature>
<reference evidence="3" key="1">
    <citation type="journal article" date="2023" name="G3 (Bethesda)">
        <title>A reference genome for the long-term kleptoplast-retaining sea slug Elysia crispata morphotype clarki.</title>
        <authorList>
            <person name="Eastman K.E."/>
            <person name="Pendleton A.L."/>
            <person name="Shaikh M.A."/>
            <person name="Suttiyut T."/>
            <person name="Ogas R."/>
            <person name="Tomko P."/>
            <person name="Gavelis G."/>
            <person name="Widhalm J.R."/>
            <person name="Wisecaver J.H."/>
        </authorList>
    </citation>
    <scope>NUCLEOTIDE SEQUENCE</scope>
    <source>
        <strain evidence="3">ECLA1</strain>
    </source>
</reference>
<feature type="compositionally biased region" description="Low complexity" evidence="1">
    <location>
        <begin position="1025"/>
        <end position="1034"/>
    </location>
</feature>
<organism evidence="3 4">
    <name type="scientific">Elysia crispata</name>
    <name type="common">lettuce slug</name>
    <dbReference type="NCBI Taxonomy" id="231223"/>
    <lineage>
        <taxon>Eukaryota</taxon>
        <taxon>Metazoa</taxon>
        <taxon>Spiralia</taxon>
        <taxon>Lophotrochozoa</taxon>
        <taxon>Mollusca</taxon>
        <taxon>Gastropoda</taxon>
        <taxon>Heterobranchia</taxon>
        <taxon>Euthyneura</taxon>
        <taxon>Panpulmonata</taxon>
        <taxon>Sacoglossa</taxon>
        <taxon>Placobranchoidea</taxon>
        <taxon>Plakobranchidae</taxon>
        <taxon>Elysia</taxon>
    </lineage>
</organism>
<feature type="compositionally biased region" description="Basic and acidic residues" evidence="1">
    <location>
        <begin position="656"/>
        <end position="717"/>
    </location>
</feature>
<dbReference type="InterPro" id="IPR036465">
    <property type="entry name" value="vWFA_dom_sf"/>
</dbReference>
<gene>
    <name evidence="3" type="ORF">RRG08_027086</name>
</gene>
<feature type="domain" description="VWFA" evidence="2">
    <location>
        <begin position="298"/>
        <end position="478"/>
    </location>
</feature>
<protein>
    <recommendedName>
        <fullName evidence="2">VWFA domain-containing protein</fullName>
    </recommendedName>
</protein>
<dbReference type="InterPro" id="IPR050934">
    <property type="entry name" value="ITIH"/>
</dbReference>
<dbReference type="PROSITE" id="PS50234">
    <property type="entry name" value="VWFA"/>
    <property type="match status" value="1"/>
</dbReference>
<name>A0AAE0XZD0_9GAST</name>
<dbReference type="Proteomes" id="UP001283361">
    <property type="component" value="Unassembled WGS sequence"/>
</dbReference>
<feature type="compositionally biased region" description="Basic and acidic residues" evidence="1">
    <location>
        <begin position="963"/>
        <end position="1000"/>
    </location>
</feature>
<accession>A0AAE0XZD0</accession>
<evidence type="ECO:0000259" key="2">
    <source>
        <dbReference type="PROSITE" id="PS50234"/>
    </source>
</evidence>
<feature type="compositionally biased region" description="Basic and acidic residues" evidence="1">
    <location>
        <begin position="817"/>
        <end position="887"/>
    </location>
</feature>
<dbReference type="SMART" id="SM00327">
    <property type="entry name" value="VWA"/>
    <property type="match status" value="1"/>
</dbReference>
<feature type="compositionally biased region" description="Low complexity" evidence="1">
    <location>
        <begin position="888"/>
        <end position="900"/>
    </location>
</feature>
<feature type="compositionally biased region" description="Basic and acidic residues" evidence="1">
    <location>
        <begin position="1035"/>
        <end position="1080"/>
    </location>
</feature>
<dbReference type="PANTHER" id="PTHR10338:SF108">
    <property type="entry name" value="INTER-ALPHA-TRYPSIN INHIBITOR HEAVY CHAIN H4-LIKE PROTEIN"/>
    <property type="match status" value="1"/>
</dbReference>
<feature type="compositionally biased region" description="Basic and acidic residues" evidence="1">
    <location>
        <begin position="728"/>
        <end position="782"/>
    </location>
</feature>
<proteinExistence type="predicted"/>
<evidence type="ECO:0000313" key="3">
    <source>
        <dbReference type="EMBL" id="KAK3726359.1"/>
    </source>
</evidence>